<comment type="caution">
    <text evidence="2">The sequence shown here is derived from an EMBL/GenBank/DDBJ whole genome shotgun (WGS) entry which is preliminary data.</text>
</comment>
<evidence type="ECO:0000256" key="1">
    <source>
        <dbReference type="SAM" id="SignalP"/>
    </source>
</evidence>
<feature type="chain" id="PRO_5045477647" evidence="1">
    <location>
        <begin position="20"/>
        <end position="117"/>
    </location>
</feature>
<keyword evidence="1" id="KW-0732">Signal</keyword>
<dbReference type="Proteomes" id="UP001578633">
    <property type="component" value="Chromosome 7"/>
</dbReference>
<organism evidence="2 3">
    <name type="scientific">Alternaria dauci</name>
    <dbReference type="NCBI Taxonomy" id="48095"/>
    <lineage>
        <taxon>Eukaryota</taxon>
        <taxon>Fungi</taxon>
        <taxon>Dikarya</taxon>
        <taxon>Ascomycota</taxon>
        <taxon>Pezizomycotina</taxon>
        <taxon>Dothideomycetes</taxon>
        <taxon>Pleosporomycetidae</taxon>
        <taxon>Pleosporales</taxon>
        <taxon>Pleosporineae</taxon>
        <taxon>Pleosporaceae</taxon>
        <taxon>Alternaria</taxon>
        <taxon>Alternaria sect. Porri</taxon>
    </lineage>
</organism>
<feature type="signal peptide" evidence="1">
    <location>
        <begin position="1"/>
        <end position="19"/>
    </location>
</feature>
<dbReference type="GeneID" id="96087835"/>
<reference evidence="2 3" key="1">
    <citation type="submission" date="2024-09" db="EMBL/GenBank/DDBJ databases">
        <title>T2T genomes of carrot and Alternaria dauci and their utility for understanding host-pathogen interaction during carrot leaf blight disease.</title>
        <authorList>
            <person name="Liu W."/>
            <person name="Xu S."/>
            <person name="Ou C."/>
            <person name="Liu X."/>
            <person name="Zhuang F."/>
            <person name="Deng X.W."/>
        </authorList>
    </citation>
    <scope>NUCLEOTIDE SEQUENCE [LARGE SCALE GENOMIC DNA]</scope>
    <source>
        <strain evidence="2 3">A2016</strain>
    </source>
</reference>
<sequence length="117" mass="12699">MKTTSSVIAYVALLSGVLAIDFSGYKPQKGVQAEFKPFLNALVTAAEDPAATTEYTDYFTEDGMQTTLSIHCVGAAAITRCKNGFLPTNGSMKLIVQNSLHRAQDYERQVRAAEFDA</sequence>
<proteinExistence type="predicted"/>
<gene>
    <name evidence="2" type="ORF">ACET3X_007513</name>
</gene>
<keyword evidence="3" id="KW-1185">Reference proteome</keyword>
<dbReference type="EMBL" id="JBHGVX010000007">
    <property type="protein sequence ID" value="KAL1794092.1"/>
    <property type="molecule type" value="Genomic_DNA"/>
</dbReference>
<protein>
    <submittedName>
        <fullName evidence="2">Uncharacterized protein</fullName>
    </submittedName>
</protein>
<evidence type="ECO:0000313" key="2">
    <source>
        <dbReference type="EMBL" id="KAL1794092.1"/>
    </source>
</evidence>
<evidence type="ECO:0000313" key="3">
    <source>
        <dbReference type="Proteomes" id="UP001578633"/>
    </source>
</evidence>
<dbReference type="RefSeq" id="XP_069304676.1">
    <property type="nucleotide sequence ID" value="XM_069453667.1"/>
</dbReference>
<accession>A0ABR3UC57</accession>
<name>A0ABR3UC57_9PLEO</name>